<dbReference type="InterPro" id="IPR007331">
    <property type="entry name" value="Htaa"/>
</dbReference>
<reference evidence="2" key="1">
    <citation type="submission" date="2023-03" db="EMBL/GenBank/DDBJ databases">
        <title>MT1 and MT2 Draft Genomes of Novel Species.</title>
        <authorList>
            <person name="Venkateswaran K."/>
        </authorList>
    </citation>
    <scope>NUCLEOTIDE SEQUENCE</scope>
    <source>
        <strain evidence="2">F6_8S_P_1A</strain>
    </source>
</reference>
<evidence type="ECO:0000259" key="1">
    <source>
        <dbReference type="Pfam" id="PF04213"/>
    </source>
</evidence>
<evidence type="ECO:0000313" key="3">
    <source>
        <dbReference type="Proteomes" id="UP001174210"/>
    </source>
</evidence>
<comment type="caution">
    <text evidence="2">The sequence shown here is derived from an EMBL/GenBank/DDBJ whole genome shotgun (WGS) entry which is preliminary data.</text>
</comment>
<dbReference type="Pfam" id="PF04213">
    <property type="entry name" value="HtaA"/>
    <property type="match status" value="1"/>
</dbReference>
<organism evidence="2 3">
    <name type="scientific">Leifsonia virtsii</name>
    <dbReference type="NCBI Taxonomy" id="3035915"/>
    <lineage>
        <taxon>Bacteria</taxon>
        <taxon>Bacillati</taxon>
        <taxon>Actinomycetota</taxon>
        <taxon>Actinomycetes</taxon>
        <taxon>Micrococcales</taxon>
        <taxon>Microbacteriaceae</taxon>
        <taxon>Leifsonia</taxon>
    </lineage>
</organism>
<gene>
    <name evidence="2" type="ORF">P5G59_06005</name>
</gene>
<proteinExistence type="predicted"/>
<dbReference type="RefSeq" id="WP_301217015.1">
    <property type="nucleotide sequence ID" value="NZ_JAROCB010000002.1"/>
</dbReference>
<sequence>MTPTPFTARADLGFAWSVKDSFLQYIRGMHDGDISWRDGAAVTDAGQFYFPLTQVRGVDGTTELGFRGEVRFTAHRGLLSVSIKDPVIRITHDRAELAVRVGDAEEHIAELDLPARIIDNDVAMWLDARSKLAGSGPEMFGGTYPDGEPLAPLTIRIPEAAAPVR</sequence>
<protein>
    <submittedName>
        <fullName evidence="2">HtaA domain-containing protein</fullName>
    </submittedName>
</protein>
<name>A0ABT8IXD5_9MICO</name>
<evidence type="ECO:0000313" key="2">
    <source>
        <dbReference type="EMBL" id="MDN4596684.1"/>
    </source>
</evidence>
<dbReference type="Proteomes" id="UP001174210">
    <property type="component" value="Unassembled WGS sequence"/>
</dbReference>
<accession>A0ABT8IXD5</accession>
<keyword evidence="3" id="KW-1185">Reference proteome</keyword>
<dbReference type="EMBL" id="JAROCB010000002">
    <property type="protein sequence ID" value="MDN4596684.1"/>
    <property type="molecule type" value="Genomic_DNA"/>
</dbReference>
<feature type="domain" description="Htaa" evidence="1">
    <location>
        <begin position="14"/>
        <end position="155"/>
    </location>
</feature>